<accession>A0ABW2VXC8</accession>
<evidence type="ECO:0000313" key="2">
    <source>
        <dbReference type="Proteomes" id="UP001596957"/>
    </source>
</evidence>
<protein>
    <submittedName>
        <fullName evidence="1">ATP-dependent endonuclease</fullName>
    </submittedName>
</protein>
<proteinExistence type="predicted"/>
<keyword evidence="1" id="KW-0540">Nuclease</keyword>
<gene>
    <name evidence="1" type="ORF">ACFQZP_41475</name>
</gene>
<sequence length="107" mass="11960">TDAKEHGHVRVAYQVPEKQAGVCARSFEDAFIIANAAVLARDLRHLELKRAFVQEVGADPAPEDIEANAFAIAKRLSKHKTDFAFDVMLLEDWAVPRYIAEGLQWLA</sequence>
<dbReference type="Proteomes" id="UP001596957">
    <property type="component" value="Unassembled WGS sequence"/>
</dbReference>
<keyword evidence="2" id="KW-1185">Reference proteome</keyword>
<evidence type="ECO:0000313" key="1">
    <source>
        <dbReference type="EMBL" id="MFD0287970.1"/>
    </source>
</evidence>
<reference evidence="2" key="1">
    <citation type="journal article" date="2019" name="Int. J. Syst. Evol. Microbiol.">
        <title>The Global Catalogue of Microorganisms (GCM) 10K type strain sequencing project: providing services to taxonomists for standard genome sequencing and annotation.</title>
        <authorList>
            <consortium name="The Broad Institute Genomics Platform"/>
            <consortium name="The Broad Institute Genome Sequencing Center for Infectious Disease"/>
            <person name="Wu L."/>
            <person name="Ma J."/>
        </authorList>
    </citation>
    <scope>NUCLEOTIDE SEQUENCE [LARGE SCALE GENOMIC DNA]</scope>
    <source>
        <strain evidence="2">CGMCC 4.7198</strain>
    </source>
</reference>
<dbReference type="EMBL" id="JBHTEC010000007">
    <property type="protein sequence ID" value="MFD0287970.1"/>
    <property type="molecule type" value="Genomic_DNA"/>
</dbReference>
<organism evidence="1 2">
    <name type="scientific">Streptomyces lutosisoli</name>
    <dbReference type="NCBI Taxonomy" id="2665721"/>
    <lineage>
        <taxon>Bacteria</taxon>
        <taxon>Bacillati</taxon>
        <taxon>Actinomycetota</taxon>
        <taxon>Actinomycetes</taxon>
        <taxon>Kitasatosporales</taxon>
        <taxon>Streptomycetaceae</taxon>
        <taxon>Streptomyces</taxon>
    </lineage>
</organism>
<comment type="caution">
    <text evidence="1">The sequence shown here is derived from an EMBL/GenBank/DDBJ whole genome shotgun (WGS) entry which is preliminary data.</text>
</comment>
<name>A0ABW2VXC8_9ACTN</name>
<dbReference type="GO" id="GO:0004519">
    <property type="term" value="F:endonuclease activity"/>
    <property type="evidence" value="ECO:0007669"/>
    <property type="project" value="UniProtKB-KW"/>
</dbReference>
<feature type="non-terminal residue" evidence="1">
    <location>
        <position position="1"/>
    </location>
</feature>
<keyword evidence="1" id="KW-0378">Hydrolase</keyword>
<keyword evidence="1" id="KW-0255">Endonuclease</keyword>